<gene>
    <name evidence="7" type="ORF">C0081_03100</name>
</gene>
<dbReference type="GO" id="GO:0008840">
    <property type="term" value="F:4-hydroxy-tetrahydrodipicolinate synthase activity"/>
    <property type="evidence" value="ECO:0007669"/>
    <property type="project" value="TreeGrafter"/>
</dbReference>
<evidence type="ECO:0000256" key="3">
    <source>
        <dbReference type="ARBA" id="ARBA00023270"/>
    </source>
</evidence>
<dbReference type="CDD" id="cd00408">
    <property type="entry name" value="DHDPS-like"/>
    <property type="match status" value="1"/>
</dbReference>
<evidence type="ECO:0000313" key="8">
    <source>
        <dbReference type="Proteomes" id="UP000234881"/>
    </source>
</evidence>
<dbReference type="SUPFAM" id="SSF51569">
    <property type="entry name" value="Aldolase"/>
    <property type="match status" value="1"/>
</dbReference>
<dbReference type="AlphaFoldDB" id="A0A2N5XXJ5"/>
<dbReference type="InterPro" id="IPR002220">
    <property type="entry name" value="DapA-like"/>
</dbReference>
<protein>
    <submittedName>
        <fullName evidence="7">Dihydrodipicolinate synthase family protein</fullName>
    </submittedName>
</protein>
<dbReference type="OrthoDB" id="7431780at2"/>
<dbReference type="PRINTS" id="PR00146">
    <property type="entry name" value="DHPICSNTHASE"/>
</dbReference>
<feature type="active site" description="Proton donor/acceptor" evidence="5">
    <location>
        <position position="134"/>
    </location>
</feature>
<evidence type="ECO:0000256" key="4">
    <source>
        <dbReference type="PIRNR" id="PIRNR001365"/>
    </source>
</evidence>
<dbReference type="Proteomes" id="UP000234881">
    <property type="component" value="Unassembled WGS sequence"/>
</dbReference>
<dbReference type="InterPro" id="IPR020625">
    <property type="entry name" value="Schiff_base-form_aldolases_AS"/>
</dbReference>
<comment type="similarity">
    <text evidence="1 4">Belongs to the DapA family.</text>
</comment>
<evidence type="ECO:0000256" key="1">
    <source>
        <dbReference type="ARBA" id="ARBA00007592"/>
    </source>
</evidence>
<reference evidence="7 8" key="1">
    <citation type="submission" date="2018-01" db="EMBL/GenBank/DDBJ databases">
        <title>The draft genome sequence of Cohaesibacter sp. H1304.</title>
        <authorList>
            <person name="Wang N.-N."/>
            <person name="Du Z.-J."/>
        </authorList>
    </citation>
    <scope>NUCLEOTIDE SEQUENCE [LARGE SCALE GENOMIC DNA]</scope>
    <source>
        <strain evidence="7 8">H1304</strain>
    </source>
</reference>
<comment type="caution">
    <text evidence="7">The sequence shown here is derived from an EMBL/GenBank/DDBJ whole genome shotgun (WGS) entry which is preliminary data.</text>
</comment>
<keyword evidence="3" id="KW-0704">Schiff base</keyword>
<dbReference type="PANTHER" id="PTHR12128">
    <property type="entry name" value="DIHYDRODIPICOLINATE SYNTHASE"/>
    <property type="match status" value="1"/>
</dbReference>
<dbReference type="SMART" id="SM01130">
    <property type="entry name" value="DHDPS"/>
    <property type="match status" value="1"/>
</dbReference>
<feature type="active site" description="Schiff-base intermediate with substrate" evidence="5">
    <location>
        <position position="162"/>
    </location>
</feature>
<accession>A0A2N5XXJ5</accession>
<dbReference type="EMBL" id="PKUQ01000001">
    <property type="protein sequence ID" value="PLW79221.1"/>
    <property type="molecule type" value="Genomic_DNA"/>
</dbReference>
<name>A0A2N5XXJ5_9HYPH</name>
<dbReference type="Gene3D" id="3.20.20.70">
    <property type="entry name" value="Aldolase class I"/>
    <property type="match status" value="1"/>
</dbReference>
<dbReference type="PIRSF" id="PIRSF001365">
    <property type="entry name" value="DHDPS"/>
    <property type="match status" value="1"/>
</dbReference>
<proteinExistence type="inferred from homology"/>
<dbReference type="RefSeq" id="WP_101532303.1">
    <property type="nucleotide sequence ID" value="NZ_JBFHIU010000075.1"/>
</dbReference>
<keyword evidence="8" id="KW-1185">Reference proteome</keyword>
<evidence type="ECO:0000256" key="5">
    <source>
        <dbReference type="PIRSR" id="PIRSR001365-1"/>
    </source>
</evidence>
<evidence type="ECO:0000256" key="6">
    <source>
        <dbReference type="PIRSR" id="PIRSR001365-2"/>
    </source>
</evidence>
<sequence length="300" mass="32460">MTQSSMPFVALVTSFDADEEIDYAAVRKQVRRQVDAGNNILCCGTNGDFSSLLFEEKVKLSAEVLSAAKGEQKVFVNVGAPSTYETLKLSKEISALGVDALAVITPYFIACTQEGLYRHYCQIADAVEVPVYLYDIPARTQNHIEPETARRLADHGNIAGIKDSGGTQKTLDEYLAISRENPNFDVYSGPDSLVLYALKNGAKGCVSGLANTNSVLIKQICDAFDAGDMATAEKAQAAFTELRADLYGFGYPPAMVKRALYLMDNSVGASRQPALIPDTKLDVQITEVLKKHGLLETKGA</sequence>
<organism evidence="7 8">
    <name type="scientific">Cohaesibacter celericrescens</name>
    <dbReference type="NCBI Taxonomy" id="2067669"/>
    <lineage>
        <taxon>Bacteria</taxon>
        <taxon>Pseudomonadati</taxon>
        <taxon>Pseudomonadota</taxon>
        <taxon>Alphaproteobacteria</taxon>
        <taxon>Hyphomicrobiales</taxon>
        <taxon>Cohaesibacteraceae</taxon>
    </lineage>
</organism>
<dbReference type="GO" id="GO:0044281">
    <property type="term" value="P:small molecule metabolic process"/>
    <property type="evidence" value="ECO:0007669"/>
    <property type="project" value="UniProtKB-ARBA"/>
</dbReference>
<dbReference type="Pfam" id="PF00701">
    <property type="entry name" value="DHDPS"/>
    <property type="match status" value="1"/>
</dbReference>
<dbReference type="PANTHER" id="PTHR12128:SF66">
    <property type="entry name" value="4-HYDROXY-2-OXOGLUTARATE ALDOLASE, MITOCHONDRIAL"/>
    <property type="match status" value="1"/>
</dbReference>
<evidence type="ECO:0000256" key="2">
    <source>
        <dbReference type="ARBA" id="ARBA00023239"/>
    </source>
</evidence>
<dbReference type="InterPro" id="IPR013785">
    <property type="entry name" value="Aldolase_TIM"/>
</dbReference>
<keyword evidence="2 4" id="KW-0456">Lyase</keyword>
<feature type="binding site" evidence="6">
    <location>
        <position position="206"/>
    </location>
    <ligand>
        <name>pyruvate</name>
        <dbReference type="ChEBI" id="CHEBI:15361"/>
    </ligand>
</feature>
<dbReference type="PROSITE" id="PS00666">
    <property type="entry name" value="DHDPS_2"/>
    <property type="match status" value="1"/>
</dbReference>
<evidence type="ECO:0000313" key="7">
    <source>
        <dbReference type="EMBL" id="PLW79221.1"/>
    </source>
</evidence>